<evidence type="ECO:0000313" key="3">
    <source>
        <dbReference type="EMBL" id="KAK5701746.1"/>
    </source>
</evidence>
<organism evidence="3 4">
    <name type="scientific">Elasticomyces elasticus</name>
    <dbReference type="NCBI Taxonomy" id="574655"/>
    <lineage>
        <taxon>Eukaryota</taxon>
        <taxon>Fungi</taxon>
        <taxon>Dikarya</taxon>
        <taxon>Ascomycota</taxon>
        <taxon>Pezizomycotina</taxon>
        <taxon>Dothideomycetes</taxon>
        <taxon>Dothideomycetidae</taxon>
        <taxon>Mycosphaerellales</taxon>
        <taxon>Teratosphaeriaceae</taxon>
        <taxon>Elasticomyces</taxon>
    </lineage>
</organism>
<sequence length="628" mass="71386">MDSYQDQDMLQAQDEDVSMQDAPPQQEAPPRKVRVRMRRLAERLGEDLNQEVIAQRELEAFQDAEAVIQSVVDHERNKEQVFATASGLRLGSTQPSLPIQPTNPFYNANVTLQQATEQIVTYLRKLSDQATRRTYSWAPDHFRDFVMTKKATIKTTSDTVQSMMELVQGGRVGWNFGQCKLTILRDMKELLGKIAACMEVLVEYEDCQWLRADISDKLQRMERKVEQLHEQKIVDENLIPNPAPVVTLSAYIAKTKTLLGLSTSSVNEEGQQVVVYSAYNRKCRTRPSKITSKHRLAIQRRKDTLESIKFGRNVETTARERDWRFEDTQYVRFADFNAPIEALQASMRYQELRAEAHAVSNGNSVDPLGGETDDSTERELEIEIEELMAGLQMIENIETKSESQQRKTKPDINSFSFTALIKTLDAEKSSNGEKGKKAVYKTQSAASANGGGIKGAAETTRVVTKRPSPMTESERKAEARAKYLATLPGPAEQYEEGTTSVYYHPGMSFEQAADQISRNVQSAHAATKSWAEQWSPRQFIELARRDKRILEVMCRDLFWIAEFLHLGRRDWDCALWPRTLFAQMNALLPELQRNLDLLAAHEGCEWLKGAAVEHVKYAFGRFAALAMR</sequence>
<feature type="coiled-coil region" evidence="1">
    <location>
        <begin position="211"/>
        <end position="238"/>
    </location>
</feature>
<comment type="caution">
    <text evidence="3">The sequence shown here is derived from an EMBL/GenBank/DDBJ whole genome shotgun (WGS) entry which is preliminary data.</text>
</comment>
<keyword evidence="1" id="KW-0175">Coiled coil</keyword>
<name>A0AAN7VSS3_9PEZI</name>
<protein>
    <submittedName>
        <fullName evidence="3">Uncharacterized protein</fullName>
    </submittedName>
</protein>
<accession>A0AAN7VSS3</accession>
<evidence type="ECO:0000313" key="4">
    <source>
        <dbReference type="Proteomes" id="UP001310594"/>
    </source>
</evidence>
<evidence type="ECO:0000256" key="2">
    <source>
        <dbReference type="SAM" id="MobiDB-lite"/>
    </source>
</evidence>
<evidence type="ECO:0000256" key="1">
    <source>
        <dbReference type="SAM" id="Coils"/>
    </source>
</evidence>
<feature type="region of interest" description="Disordered" evidence="2">
    <location>
        <begin position="1"/>
        <end position="33"/>
    </location>
</feature>
<proteinExistence type="predicted"/>
<feature type="compositionally biased region" description="Polar residues" evidence="2">
    <location>
        <begin position="1"/>
        <end position="10"/>
    </location>
</feature>
<dbReference type="EMBL" id="JAVRQU010000006">
    <property type="protein sequence ID" value="KAK5701746.1"/>
    <property type="molecule type" value="Genomic_DNA"/>
</dbReference>
<dbReference type="Proteomes" id="UP001310594">
    <property type="component" value="Unassembled WGS sequence"/>
</dbReference>
<reference evidence="3" key="1">
    <citation type="submission" date="2023-08" db="EMBL/GenBank/DDBJ databases">
        <title>Black Yeasts Isolated from many extreme environments.</title>
        <authorList>
            <person name="Coleine C."/>
            <person name="Stajich J.E."/>
            <person name="Selbmann L."/>
        </authorList>
    </citation>
    <scope>NUCLEOTIDE SEQUENCE</scope>
    <source>
        <strain evidence="3">CCFEE 5810</strain>
    </source>
</reference>
<gene>
    <name evidence="3" type="ORF">LTR97_004564</name>
</gene>
<dbReference type="AlphaFoldDB" id="A0AAN7VSS3"/>